<keyword evidence="2" id="KW-1185">Reference proteome</keyword>
<sequence>YHLSRGKSIMNPNWRSVGLVADHVDCFDVALRIHIMTGLHGAHDRPRIARKALIDSQSA</sequence>
<evidence type="ECO:0000313" key="1">
    <source>
        <dbReference type="EMBL" id="CAH2207873.1"/>
    </source>
</evidence>
<protein>
    <submittedName>
        <fullName evidence="1">Jg26558 protein</fullName>
    </submittedName>
</protein>
<feature type="non-terminal residue" evidence="1">
    <location>
        <position position="1"/>
    </location>
</feature>
<proteinExistence type="predicted"/>
<dbReference type="EMBL" id="CAKXAJ010001549">
    <property type="protein sequence ID" value="CAH2207873.1"/>
    <property type="molecule type" value="Genomic_DNA"/>
</dbReference>
<dbReference type="Proteomes" id="UP000838756">
    <property type="component" value="Unassembled WGS sequence"/>
</dbReference>
<name>A0A8S4QDF9_9NEOP</name>
<comment type="caution">
    <text evidence="1">The sequence shown here is derived from an EMBL/GenBank/DDBJ whole genome shotgun (WGS) entry which is preliminary data.</text>
</comment>
<dbReference type="AlphaFoldDB" id="A0A8S4QDF9"/>
<reference evidence="1" key="1">
    <citation type="submission" date="2022-03" db="EMBL/GenBank/DDBJ databases">
        <authorList>
            <person name="Lindestad O."/>
        </authorList>
    </citation>
    <scope>NUCLEOTIDE SEQUENCE</scope>
</reference>
<organism evidence="1 2">
    <name type="scientific">Pararge aegeria aegeria</name>
    <dbReference type="NCBI Taxonomy" id="348720"/>
    <lineage>
        <taxon>Eukaryota</taxon>
        <taxon>Metazoa</taxon>
        <taxon>Ecdysozoa</taxon>
        <taxon>Arthropoda</taxon>
        <taxon>Hexapoda</taxon>
        <taxon>Insecta</taxon>
        <taxon>Pterygota</taxon>
        <taxon>Neoptera</taxon>
        <taxon>Endopterygota</taxon>
        <taxon>Lepidoptera</taxon>
        <taxon>Glossata</taxon>
        <taxon>Ditrysia</taxon>
        <taxon>Papilionoidea</taxon>
        <taxon>Nymphalidae</taxon>
        <taxon>Satyrinae</taxon>
        <taxon>Satyrini</taxon>
        <taxon>Parargina</taxon>
        <taxon>Pararge</taxon>
    </lineage>
</organism>
<evidence type="ECO:0000313" key="2">
    <source>
        <dbReference type="Proteomes" id="UP000838756"/>
    </source>
</evidence>
<gene>
    <name evidence="1" type="primary">jg26558</name>
    <name evidence="1" type="ORF">PAEG_LOCUS493</name>
</gene>
<accession>A0A8S4QDF9</accession>